<accession>A0A9N9WR97</accession>
<dbReference type="AlphaFoldDB" id="A0A9N9WR97"/>
<evidence type="ECO:0000313" key="4">
    <source>
        <dbReference type="Proteomes" id="UP001153620"/>
    </source>
</evidence>
<protein>
    <submittedName>
        <fullName evidence="3">Uncharacterized protein</fullName>
    </submittedName>
</protein>
<evidence type="ECO:0000313" key="3">
    <source>
        <dbReference type="EMBL" id="CAG9802761.1"/>
    </source>
</evidence>
<evidence type="ECO:0000256" key="2">
    <source>
        <dbReference type="SAM" id="SignalP"/>
    </source>
</evidence>
<keyword evidence="4" id="KW-1185">Reference proteome</keyword>
<feature type="region of interest" description="Disordered" evidence="1">
    <location>
        <begin position="84"/>
        <end position="170"/>
    </location>
</feature>
<feature type="compositionally biased region" description="Polar residues" evidence="1">
    <location>
        <begin position="252"/>
        <end position="267"/>
    </location>
</feature>
<evidence type="ECO:0000256" key="1">
    <source>
        <dbReference type="SAM" id="MobiDB-lite"/>
    </source>
</evidence>
<gene>
    <name evidence="3" type="ORF">CHIRRI_LOCUS5666</name>
</gene>
<feature type="region of interest" description="Disordered" evidence="1">
    <location>
        <begin position="252"/>
        <end position="271"/>
    </location>
</feature>
<proteinExistence type="predicted"/>
<dbReference type="Pfam" id="PF16009">
    <property type="entry name" value="DUF4779"/>
    <property type="match status" value="1"/>
</dbReference>
<feature type="signal peptide" evidence="2">
    <location>
        <begin position="1"/>
        <end position="23"/>
    </location>
</feature>
<keyword evidence="2" id="KW-0732">Signal</keyword>
<dbReference type="EMBL" id="OU895878">
    <property type="protein sequence ID" value="CAG9802761.1"/>
    <property type="molecule type" value="Genomic_DNA"/>
</dbReference>
<name>A0A9N9WR97_9DIPT</name>
<organism evidence="3 4">
    <name type="scientific">Chironomus riparius</name>
    <dbReference type="NCBI Taxonomy" id="315576"/>
    <lineage>
        <taxon>Eukaryota</taxon>
        <taxon>Metazoa</taxon>
        <taxon>Ecdysozoa</taxon>
        <taxon>Arthropoda</taxon>
        <taxon>Hexapoda</taxon>
        <taxon>Insecta</taxon>
        <taxon>Pterygota</taxon>
        <taxon>Neoptera</taxon>
        <taxon>Endopterygota</taxon>
        <taxon>Diptera</taxon>
        <taxon>Nematocera</taxon>
        <taxon>Chironomoidea</taxon>
        <taxon>Chironomidae</taxon>
        <taxon>Chironominae</taxon>
        <taxon>Chironomus</taxon>
    </lineage>
</organism>
<sequence length="329" mass="38699">MSGLKFFSILIFVIFLNIQCSFTQPYANDYPYKKYAYQIEGSAGGSDGSRYYKNNLRDRDGRLKANADIGSSFNLDADKNEHDLNQLKRGGSTDNLTHVQGEDFETDKSHKRKHIKSGFQNSYHKDENGSRTSYYEDSDDTGGKVIYDKRHGQRGDNQESQFNEGLRNGVTRDRYDDRKIGFDNRDLQDQHRYLQEENGKQHGYVDNFKGGVDNQFEIVRRPYSDHYRHTPPSRLRDVDDYDRYNPSNHWGYNSRLPTTPNLQSDPSPSRDVFTRRKITIYEDPRDEYVDPKVDRFRDNGNYMTRSEITRRFDYGPAERTPFRTRYRGL</sequence>
<feature type="chain" id="PRO_5040457637" evidence="2">
    <location>
        <begin position="24"/>
        <end position="329"/>
    </location>
</feature>
<dbReference type="Proteomes" id="UP001153620">
    <property type="component" value="Chromosome 2"/>
</dbReference>
<dbReference type="OrthoDB" id="6620482at2759"/>
<feature type="compositionally biased region" description="Basic and acidic residues" evidence="1">
    <location>
        <begin position="146"/>
        <end position="157"/>
    </location>
</feature>
<reference evidence="3" key="1">
    <citation type="submission" date="2022-01" db="EMBL/GenBank/DDBJ databases">
        <authorList>
            <person name="King R."/>
        </authorList>
    </citation>
    <scope>NUCLEOTIDE SEQUENCE</scope>
</reference>
<reference evidence="3" key="2">
    <citation type="submission" date="2022-10" db="EMBL/GenBank/DDBJ databases">
        <authorList>
            <consortium name="ENA_rothamsted_submissions"/>
            <consortium name="culmorum"/>
            <person name="King R."/>
        </authorList>
    </citation>
    <scope>NUCLEOTIDE SEQUENCE</scope>
</reference>
<dbReference type="InterPro" id="IPR031959">
    <property type="entry name" value="DUF4779"/>
</dbReference>